<name>A0ABS1BBN2_9MICO</name>
<comment type="caution">
    <text evidence="2">The sequence shown here is derived from an EMBL/GenBank/DDBJ whole genome shotgun (WGS) entry which is preliminary data.</text>
</comment>
<feature type="transmembrane region" description="Helical" evidence="1">
    <location>
        <begin position="67"/>
        <end position="89"/>
    </location>
</feature>
<evidence type="ECO:0000313" key="2">
    <source>
        <dbReference type="EMBL" id="MBK0332053.1"/>
    </source>
</evidence>
<accession>A0ABS1BBN2</accession>
<protein>
    <recommendedName>
        <fullName evidence="4">Phage holin family protein</fullName>
    </recommendedName>
</protein>
<reference evidence="2 3" key="1">
    <citation type="submission" date="2020-12" db="EMBL/GenBank/DDBJ databases">
        <title>Brachybacterium sp. MASK1Z-5, whole genome shotgun sequence.</title>
        <authorList>
            <person name="Tuo L."/>
        </authorList>
    </citation>
    <scope>NUCLEOTIDE SEQUENCE [LARGE SCALE GENOMIC DNA]</scope>
    <source>
        <strain evidence="2 3">MASK1Z-5</strain>
    </source>
</reference>
<keyword evidence="1" id="KW-0812">Transmembrane</keyword>
<dbReference type="EMBL" id="JAEDAJ010000006">
    <property type="protein sequence ID" value="MBK0332053.1"/>
    <property type="molecule type" value="Genomic_DNA"/>
</dbReference>
<proteinExistence type="predicted"/>
<evidence type="ECO:0000256" key="1">
    <source>
        <dbReference type="SAM" id="Phobius"/>
    </source>
</evidence>
<keyword evidence="1" id="KW-0472">Membrane</keyword>
<dbReference type="Proteomes" id="UP000612352">
    <property type="component" value="Unassembled WGS sequence"/>
</dbReference>
<gene>
    <name evidence="2" type="ORF">I8D64_11650</name>
</gene>
<organism evidence="2 3">
    <name type="scientific">Brachybacterium halotolerans</name>
    <dbReference type="NCBI Taxonomy" id="2795215"/>
    <lineage>
        <taxon>Bacteria</taxon>
        <taxon>Bacillati</taxon>
        <taxon>Actinomycetota</taxon>
        <taxon>Actinomycetes</taxon>
        <taxon>Micrococcales</taxon>
        <taxon>Dermabacteraceae</taxon>
        <taxon>Brachybacterium</taxon>
    </lineage>
</organism>
<feature type="transmembrane region" description="Helical" evidence="1">
    <location>
        <begin position="101"/>
        <end position="128"/>
    </location>
</feature>
<dbReference type="RefSeq" id="WP_200502927.1">
    <property type="nucleotide sequence ID" value="NZ_JAEDAJ010000006.1"/>
</dbReference>
<evidence type="ECO:0008006" key="4">
    <source>
        <dbReference type="Google" id="ProtNLM"/>
    </source>
</evidence>
<keyword evidence="1" id="KW-1133">Transmembrane helix</keyword>
<sequence>MQRALNQSGQAILATRDLALESIRAAGSAASGEVSSHLEESVEKADRVLATAERLQHRVTAALAGRLAIAVTPFAVTLLMFFCTAWSVIHAYQWVFEMDHVLWLRIVTGIALTGAVAGALAGLWWLALQARRVLMRSR</sequence>
<keyword evidence="3" id="KW-1185">Reference proteome</keyword>
<evidence type="ECO:0000313" key="3">
    <source>
        <dbReference type="Proteomes" id="UP000612352"/>
    </source>
</evidence>